<protein>
    <submittedName>
        <fullName evidence="2">Uncharacterized protein</fullName>
    </submittedName>
</protein>
<accession>A0A316UGD9</accession>
<dbReference type="EMBL" id="KZ819682">
    <property type="protein sequence ID" value="PWN24326.1"/>
    <property type="molecule type" value="Genomic_DNA"/>
</dbReference>
<organism evidence="2 3">
    <name type="scientific">Jaminaea rosea</name>
    <dbReference type="NCBI Taxonomy" id="1569628"/>
    <lineage>
        <taxon>Eukaryota</taxon>
        <taxon>Fungi</taxon>
        <taxon>Dikarya</taxon>
        <taxon>Basidiomycota</taxon>
        <taxon>Ustilaginomycotina</taxon>
        <taxon>Exobasidiomycetes</taxon>
        <taxon>Microstromatales</taxon>
        <taxon>Microstromatales incertae sedis</taxon>
        <taxon>Jaminaea</taxon>
    </lineage>
</organism>
<gene>
    <name evidence="2" type="ORF">BDZ90DRAFT_127033</name>
</gene>
<dbReference type="AlphaFoldDB" id="A0A316UGD9"/>
<reference evidence="2 3" key="1">
    <citation type="journal article" date="2018" name="Mol. Biol. Evol.">
        <title>Broad Genomic Sampling Reveals a Smut Pathogenic Ancestry of the Fungal Clade Ustilaginomycotina.</title>
        <authorList>
            <person name="Kijpornyongpan T."/>
            <person name="Mondo S.J."/>
            <person name="Barry K."/>
            <person name="Sandor L."/>
            <person name="Lee J."/>
            <person name="Lipzen A."/>
            <person name="Pangilinan J."/>
            <person name="LaButti K."/>
            <person name="Hainaut M."/>
            <person name="Henrissat B."/>
            <person name="Grigoriev I.V."/>
            <person name="Spatafora J.W."/>
            <person name="Aime M.C."/>
        </authorList>
    </citation>
    <scope>NUCLEOTIDE SEQUENCE [LARGE SCALE GENOMIC DNA]</scope>
    <source>
        <strain evidence="2 3">MCA 5214</strain>
    </source>
</reference>
<dbReference type="GeneID" id="37025157"/>
<keyword evidence="3" id="KW-1185">Reference proteome</keyword>
<dbReference type="STRING" id="1569628.A0A316UGD9"/>
<evidence type="ECO:0000256" key="1">
    <source>
        <dbReference type="SAM" id="MobiDB-lite"/>
    </source>
</evidence>
<name>A0A316UGD9_9BASI</name>
<evidence type="ECO:0000313" key="2">
    <source>
        <dbReference type="EMBL" id="PWN24326.1"/>
    </source>
</evidence>
<feature type="region of interest" description="Disordered" evidence="1">
    <location>
        <begin position="40"/>
        <end position="59"/>
    </location>
</feature>
<dbReference type="RefSeq" id="XP_025358938.1">
    <property type="nucleotide sequence ID" value="XM_025503334.1"/>
</dbReference>
<dbReference type="Proteomes" id="UP000245884">
    <property type="component" value="Unassembled WGS sequence"/>
</dbReference>
<evidence type="ECO:0000313" key="3">
    <source>
        <dbReference type="Proteomes" id="UP000245884"/>
    </source>
</evidence>
<proteinExistence type="predicted"/>
<sequence length="175" mass="18958">MTASTGPGDRGCCWRRKATISALGEEPACDLDDVSAPEAGSFPLAPGTVDPPGAPARPAKSIVSMPREEWLTSMPDVTDEFLAIRQAHTRTKAKILRDAMVAARMNNVLQVSTSKFKSASVALKHEQESLSLPLRRTQSLGRPANGAPRPRGGCAHCQYSHQHQVVKSRFWSSRP</sequence>